<dbReference type="OrthoDB" id="9808870at2"/>
<keyword evidence="1" id="KW-0812">Transmembrane</keyword>
<accession>Q01WS3</accession>
<dbReference type="STRING" id="234267.Acid_4933"/>
<keyword evidence="2" id="KW-0732">Signal</keyword>
<organism evidence="3">
    <name type="scientific">Solibacter usitatus (strain Ellin6076)</name>
    <dbReference type="NCBI Taxonomy" id="234267"/>
    <lineage>
        <taxon>Bacteria</taxon>
        <taxon>Pseudomonadati</taxon>
        <taxon>Acidobacteriota</taxon>
        <taxon>Terriglobia</taxon>
        <taxon>Bryobacterales</taxon>
        <taxon>Solibacteraceae</taxon>
        <taxon>Candidatus Solibacter</taxon>
    </lineage>
</organism>
<dbReference type="EMBL" id="CP000473">
    <property type="protein sequence ID" value="ABJ85892.1"/>
    <property type="molecule type" value="Genomic_DNA"/>
</dbReference>
<feature type="transmembrane region" description="Helical" evidence="1">
    <location>
        <begin position="235"/>
        <end position="253"/>
    </location>
</feature>
<dbReference type="InParanoid" id="Q01WS3"/>
<evidence type="ECO:0000256" key="1">
    <source>
        <dbReference type="SAM" id="Phobius"/>
    </source>
</evidence>
<feature type="transmembrane region" description="Helical" evidence="1">
    <location>
        <begin position="259"/>
        <end position="280"/>
    </location>
</feature>
<keyword evidence="1" id="KW-0472">Membrane</keyword>
<evidence type="ECO:0000313" key="3">
    <source>
        <dbReference type="EMBL" id="ABJ85892.1"/>
    </source>
</evidence>
<reference evidence="3" key="1">
    <citation type="submission" date="2006-10" db="EMBL/GenBank/DDBJ databases">
        <title>Complete sequence of Solibacter usitatus Ellin6076.</title>
        <authorList>
            <consortium name="US DOE Joint Genome Institute"/>
            <person name="Copeland A."/>
            <person name="Lucas S."/>
            <person name="Lapidus A."/>
            <person name="Barry K."/>
            <person name="Detter J.C."/>
            <person name="Glavina del Rio T."/>
            <person name="Hammon N."/>
            <person name="Israni S."/>
            <person name="Dalin E."/>
            <person name="Tice H."/>
            <person name="Pitluck S."/>
            <person name="Thompson L.S."/>
            <person name="Brettin T."/>
            <person name="Bruce D."/>
            <person name="Han C."/>
            <person name="Tapia R."/>
            <person name="Gilna P."/>
            <person name="Schmutz J."/>
            <person name="Larimer F."/>
            <person name="Land M."/>
            <person name="Hauser L."/>
            <person name="Kyrpides N."/>
            <person name="Mikhailova N."/>
            <person name="Janssen P.H."/>
            <person name="Kuske C.R."/>
            <person name="Richardson P."/>
        </authorList>
    </citation>
    <scope>NUCLEOTIDE SEQUENCE</scope>
    <source>
        <strain evidence="3">Ellin6076</strain>
    </source>
</reference>
<evidence type="ECO:0008006" key="4">
    <source>
        <dbReference type="Google" id="ProtNLM"/>
    </source>
</evidence>
<feature type="signal peptide" evidence="2">
    <location>
        <begin position="1"/>
        <end position="19"/>
    </location>
</feature>
<dbReference type="InterPro" id="IPR032809">
    <property type="entry name" value="Put_HupE_UreJ"/>
</dbReference>
<dbReference type="KEGG" id="sus:Acid_4933"/>
<proteinExistence type="predicted"/>
<name>Q01WS3_SOLUE</name>
<evidence type="ECO:0000256" key="2">
    <source>
        <dbReference type="SAM" id="SignalP"/>
    </source>
</evidence>
<gene>
    <name evidence="3" type="ordered locus">Acid_4933</name>
</gene>
<dbReference type="AlphaFoldDB" id="Q01WS3"/>
<dbReference type="HOGENOM" id="CLU_894005_0_0_0"/>
<dbReference type="eggNOG" id="COG2370">
    <property type="taxonomic scope" value="Bacteria"/>
</dbReference>
<feature type="chain" id="PRO_5004162596" description="HupE/UreJ family protein" evidence="2">
    <location>
        <begin position="20"/>
        <end position="311"/>
    </location>
</feature>
<feature type="transmembrane region" description="Helical" evidence="1">
    <location>
        <begin position="292"/>
        <end position="310"/>
    </location>
</feature>
<sequence length="311" mass="33454" precursor="true">MKRACWLLMAAALPGAAHVMSMSSGDLTVTGPRAHYELRMPLYEMAHVQNPERALLEHVRFAGARMVNSECHKDTSRDAYLCSADYEFGAAPDRVDVECTLAAITVPNHVHLLRAQMGGKRDEAVFDLGFTRATLRFRPPTAMETAVTQAGSGVVRALGGVVQVLFLAALVIAARSRRELLGITAAFLAGQCISTFALARMAWQPAPRFVEAAAALAVAYLAVEILLLPEAGARWLVTFVLGLFHGMYFHLFLQTTGYSAALVLAGAAAAELAAIAALGLALSRVGRMPRQVSAGALLAFGMVWFCLRLRR</sequence>
<feature type="transmembrane region" description="Helical" evidence="1">
    <location>
        <begin position="180"/>
        <end position="203"/>
    </location>
</feature>
<dbReference type="Pfam" id="PF13795">
    <property type="entry name" value="HupE_UreJ_2"/>
    <property type="match status" value="1"/>
</dbReference>
<protein>
    <recommendedName>
        <fullName evidence="4">HupE/UreJ family protein</fullName>
    </recommendedName>
</protein>
<keyword evidence="1" id="KW-1133">Transmembrane helix</keyword>
<feature type="transmembrane region" description="Helical" evidence="1">
    <location>
        <begin position="153"/>
        <end position="173"/>
    </location>
</feature>